<dbReference type="Pfam" id="PF08663">
    <property type="entry name" value="HalX"/>
    <property type="match status" value="1"/>
</dbReference>
<dbReference type="PANTHER" id="PTHR48111:SF1">
    <property type="entry name" value="TWO-COMPONENT RESPONSE REGULATOR ORR33"/>
    <property type="match status" value="1"/>
</dbReference>
<evidence type="ECO:0000313" key="8">
    <source>
        <dbReference type="EMBL" id="MXR53153.1"/>
    </source>
</evidence>
<dbReference type="Pfam" id="PF00072">
    <property type="entry name" value="Response_reg"/>
    <property type="match status" value="1"/>
</dbReference>
<evidence type="ECO:0000259" key="7">
    <source>
        <dbReference type="PROSITE" id="PS50110"/>
    </source>
</evidence>
<evidence type="ECO:0000256" key="4">
    <source>
        <dbReference type="ARBA" id="ARBA00023125"/>
    </source>
</evidence>
<keyword evidence="5" id="KW-0804">Transcription</keyword>
<keyword evidence="1 6" id="KW-0597">Phosphoprotein</keyword>
<gene>
    <name evidence="8" type="ORF">GRX03_16285</name>
</gene>
<dbReference type="GO" id="GO:0000976">
    <property type="term" value="F:transcription cis-regulatory region binding"/>
    <property type="evidence" value="ECO:0007669"/>
    <property type="project" value="TreeGrafter"/>
</dbReference>
<sequence>MTETDGTVLIVEDQEGLAEAYEAVVEMEYDARVATSGEQALERVDDGVDVVLLDRRMPGMSGDQVLAEFVERGIAAKVAMLTAVEPDTDIVEMACDDYVTKPIDNDELLGLVDTLLKRSEYDRRIQRFFRLAAKKAALEQADKESTDEYERLVSDMAELREEIGSGLEEMSGQVDPRQEST</sequence>
<dbReference type="InterPro" id="IPR039420">
    <property type="entry name" value="WalR-like"/>
</dbReference>
<evidence type="ECO:0000256" key="1">
    <source>
        <dbReference type="ARBA" id="ARBA00022553"/>
    </source>
</evidence>
<dbReference type="InterPro" id="IPR001789">
    <property type="entry name" value="Sig_transdc_resp-reg_receiver"/>
</dbReference>
<keyword evidence="9" id="KW-1185">Reference proteome</keyword>
<dbReference type="Gene3D" id="3.40.50.2300">
    <property type="match status" value="1"/>
</dbReference>
<dbReference type="GO" id="GO:0000156">
    <property type="term" value="F:phosphorelay response regulator activity"/>
    <property type="evidence" value="ECO:0007669"/>
    <property type="project" value="TreeGrafter"/>
</dbReference>
<dbReference type="PROSITE" id="PS50110">
    <property type="entry name" value="RESPONSE_REGULATORY"/>
    <property type="match status" value="1"/>
</dbReference>
<dbReference type="RefSeq" id="WP_159765521.1">
    <property type="nucleotide sequence ID" value="NZ_WUUT01000009.1"/>
</dbReference>
<dbReference type="Proteomes" id="UP000466535">
    <property type="component" value="Unassembled WGS sequence"/>
</dbReference>
<dbReference type="OrthoDB" id="86314at2157"/>
<evidence type="ECO:0000256" key="2">
    <source>
        <dbReference type="ARBA" id="ARBA00023012"/>
    </source>
</evidence>
<keyword evidence="4" id="KW-0238">DNA-binding</keyword>
<organism evidence="8 9">
    <name type="scientific">Halovenus carboxidivorans</name>
    <dbReference type="NCBI Taxonomy" id="2692199"/>
    <lineage>
        <taxon>Archaea</taxon>
        <taxon>Methanobacteriati</taxon>
        <taxon>Methanobacteriota</taxon>
        <taxon>Stenosarchaea group</taxon>
        <taxon>Halobacteria</taxon>
        <taxon>Halobacteriales</taxon>
        <taxon>Haloarculaceae</taxon>
        <taxon>Halovenus</taxon>
    </lineage>
</organism>
<dbReference type="EMBL" id="WUUT01000009">
    <property type="protein sequence ID" value="MXR53153.1"/>
    <property type="molecule type" value="Genomic_DNA"/>
</dbReference>
<dbReference type="GO" id="GO:0005829">
    <property type="term" value="C:cytosol"/>
    <property type="evidence" value="ECO:0007669"/>
    <property type="project" value="TreeGrafter"/>
</dbReference>
<evidence type="ECO:0000256" key="6">
    <source>
        <dbReference type="PROSITE-ProRule" id="PRU00169"/>
    </source>
</evidence>
<dbReference type="GO" id="GO:0006355">
    <property type="term" value="P:regulation of DNA-templated transcription"/>
    <property type="evidence" value="ECO:0007669"/>
    <property type="project" value="TreeGrafter"/>
</dbReference>
<protein>
    <submittedName>
        <fullName evidence="8">Response regulator</fullName>
    </submittedName>
</protein>
<keyword evidence="3" id="KW-0805">Transcription regulation</keyword>
<dbReference type="AlphaFoldDB" id="A0A6B0TBY3"/>
<comment type="caution">
    <text evidence="8">The sequence shown here is derived from an EMBL/GenBank/DDBJ whole genome shotgun (WGS) entry which is preliminary data.</text>
</comment>
<keyword evidence="2" id="KW-0902">Two-component regulatory system</keyword>
<dbReference type="GO" id="GO:0032993">
    <property type="term" value="C:protein-DNA complex"/>
    <property type="evidence" value="ECO:0007669"/>
    <property type="project" value="TreeGrafter"/>
</dbReference>
<dbReference type="SMART" id="SM00448">
    <property type="entry name" value="REC"/>
    <property type="match status" value="1"/>
</dbReference>
<dbReference type="InterPro" id="IPR011006">
    <property type="entry name" value="CheY-like_superfamily"/>
</dbReference>
<evidence type="ECO:0000313" key="9">
    <source>
        <dbReference type="Proteomes" id="UP000466535"/>
    </source>
</evidence>
<accession>A0A6B0TBY3</accession>
<feature type="domain" description="Response regulatory" evidence="7">
    <location>
        <begin position="7"/>
        <end position="116"/>
    </location>
</feature>
<name>A0A6B0TBY3_9EURY</name>
<dbReference type="SUPFAM" id="SSF52172">
    <property type="entry name" value="CheY-like"/>
    <property type="match status" value="1"/>
</dbReference>
<proteinExistence type="predicted"/>
<feature type="modified residue" description="4-aspartylphosphate" evidence="6">
    <location>
        <position position="54"/>
    </location>
</feature>
<dbReference type="InterPro" id="IPR013971">
    <property type="entry name" value="HalX_domain"/>
</dbReference>
<reference evidence="8 9" key="1">
    <citation type="submission" date="2019-12" db="EMBL/GenBank/DDBJ databases">
        <title>Isolation and characterization of three novel carbon monoxide-oxidizing members of Halobacteria from salione crusts and soils.</title>
        <authorList>
            <person name="Myers M.R."/>
            <person name="King G.M."/>
        </authorList>
    </citation>
    <scope>NUCLEOTIDE SEQUENCE [LARGE SCALE GENOMIC DNA]</scope>
    <source>
        <strain evidence="8 9">WSH3</strain>
    </source>
</reference>
<evidence type="ECO:0000256" key="3">
    <source>
        <dbReference type="ARBA" id="ARBA00023015"/>
    </source>
</evidence>
<evidence type="ECO:0000256" key="5">
    <source>
        <dbReference type="ARBA" id="ARBA00023163"/>
    </source>
</evidence>
<dbReference type="PANTHER" id="PTHR48111">
    <property type="entry name" value="REGULATOR OF RPOS"/>
    <property type="match status" value="1"/>
</dbReference>